<dbReference type="EMBL" id="BPLR01008416">
    <property type="protein sequence ID" value="GIY24491.1"/>
    <property type="molecule type" value="Genomic_DNA"/>
</dbReference>
<reference evidence="1 2" key="1">
    <citation type="submission" date="2021-06" db="EMBL/GenBank/DDBJ databases">
        <title>Caerostris extrusa draft genome.</title>
        <authorList>
            <person name="Kono N."/>
            <person name="Arakawa K."/>
        </authorList>
    </citation>
    <scope>NUCLEOTIDE SEQUENCE [LARGE SCALE GENOMIC DNA]</scope>
</reference>
<proteinExistence type="predicted"/>
<comment type="caution">
    <text evidence="1">The sequence shown here is derived from an EMBL/GenBank/DDBJ whole genome shotgun (WGS) entry which is preliminary data.</text>
</comment>
<protein>
    <submittedName>
        <fullName evidence="1">Uncharacterized protein</fullName>
    </submittedName>
</protein>
<organism evidence="1 2">
    <name type="scientific">Caerostris extrusa</name>
    <name type="common">Bark spider</name>
    <name type="synonym">Caerostris bankana</name>
    <dbReference type="NCBI Taxonomy" id="172846"/>
    <lineage>
        <taxon>Eukaryota</taxon>
        <taxon>Metazoa</taxon>
        <taxon>Ecdysozoa</taxon>
        <taxon>Arthropoda</taxon>
        <taxon>Chelicerata</taxon>
        <taxon>Arachnida</taxon>
        <taxon>Araneae</taxon>
        <taxon>Araneomorphae</taxon>
        <taxon>Entelegynae</taxon>
        <taxon>Araneoidea</taxon>
        <taxon>Araneidae</taxon>
        <taxon>Caerostris</taxon>
    </lineage>
</organism>
<evidence type="ECO:0000313" key="1">
    <source>
        <dbReference type="EMBL" id="GIY24491.1"/>
    </source>
</evidence>
<evidence type="ECO:0000313" key="2">
    <source>
        <dbReference type="Proteomes" id="UP001054945"/>
    </source>
</evidence>
<dbReference type="Proteomes" id="UP001054945">
    <property type="component" value="Unassembled WGS sequence"/>
</dbReference>
<gene>
    <name evidence="1" type="ORF">CEXT_384651</name>
</gene>
<sequence length="86" mass="9814">MPDCPPLAFWLDGRLLSNNREYGMQKSSLVTPGESIIRGRRINASYCRITNLLPIVEFVVPFTDAESFMDSINTSRLHTRISRPPF</sequence>
<accession>A0AAV4RVT9</accession>
<keyword evidence="2" id="KW-1185">Reference proteome</keyword>
<dbReference type="AlphaFoldDB" id="A0AAV4RVT9"/>
<name>A0AAV4RVT9_CAEEX</name>